<proteinExistence type="predicted"/>
<comment type="subcellular location">
    <subcellularLocation>
        <location evidence="1">Endomembrane system</location>
        <topology evidence="1">Peripheral membrane protein</topology>
        <orientation evidence="1">Cytoplasmic side</orientation>
    </subcellularLocation>
</comment>
<dbReference type="SUPFAM" id="SSF81811">
    <property type="entry name" value="Helical domain of Sec23/24"/>
    <property type="match status" value="1"/>
</dbReference>
<evidence type="ECO:0000313" key="4">
    <source>
        <dbReference type="EMBL" id="MEQ2183769.1"/>
    </source>
</evidence>
<feature type="domain" description="Sec23/Sec24 helical" evidence="3">
    <location>
        <begin position="1"/>
        <end position="43"/>
    </location>
</feature>
<reference evidence="4 5" key="1">
    <citation type="submission" date="2021-06" db="EMBL/GenBank/DDBJ databases">
        <authorList>
            <person name="Palmer J.M."/>
        </authorList>
    </citation>
    <scope>NUCLEOTIDE SEQUENCE [LARGE SCALE GENOMIC DNA]</scope>
    <source>
        <strain evidence="4 5">GA_2019</strain>
        <tissue evidence="4">Muscle</tissue>
    </source>
</reference>
<evidence type="ECO:0008006" key="6">
    <source>
        <dbReference type="Google" id="ProtNLM"/>
    </source>
</evidence>
<dbReference type="PANTHER" id="PTHR13803">
    <property type="entry name" value="SEC24-RELATED PROTEIN"/>
    <property type="match status" value="1"/>
</dbReference>
<feature type="domain" description="Gelsolin-like" evidence="2">
    <location>
        <begin position="80"/>
        <end position="133"/>
    </location>
</feature>
<name>A0ABV0PJW8_9TELE</name>
<accession>A0ABV0PJW8</accession>
<dbReference type="InterPro" id="IPR029006">
    <property type="entry name" value="ADF-H/Gelsolin-like_dom_sf"/>
</dbReference>
<protein>
    <recommendedName>
        <fullName evidence="6">Gelsolin</fullName>
    </recommendedName>
</protein>
<organism evidence="4 5">
    <name type="scientific">Goodea atripinnis</name>
    <dbReference type="NCBI Taxonomy" id="208336"/>
    <lineage>
        <taxon>Eukaryota</taxon>
        <taxon>Metazoa</taxon>
        <taxon>Chordata</taxon>
        <taxon>Craniata</taxon>
        <taxon>Vertebrata</taxon>
        <taxon>Euteleostomi</taxon>
        <taxon>Actinopterygii</taxon>
        <taxon>Neopterygii</taxon>
        <taxon>Teleostei</taxon>
        <taxon>Neoteleostei</taxon>
        <taxon>Acanthomorphata</taxon>
        <taxon>Ovalentaria</taxon>
        <taxon>Atherinomorphae</taxon>
        <taxon>Cyprinodontiformes</taxon>
        <taxon>Goodeidae</taxon>
        <taxon>Goodea</taxon>
    </lineage>
</organism>
<dbReference type="Gene3D" id="1.20.120.730">
    <property type="entry name" value="Sec23/Sec24 helical domain"/>
    <property type="match status" value="2"/>
</dbReference>
<dbReference type="InterPro" id="IPR036180">
    <property type="entry name" value="Gelsolin-like_dom_sf"/>
</dbReference>
<evidence type="ECO:0000259" key="2">
    <source>
        <dbReference type="Pfam" id="PF00626"/>
    </source>
</evidence>
<dbReference type="SUPFAM" id="SSF82754">
    <property type="entry name" value="C-terminal, gelsolin-like domain of Sec23/24"/>
    <property type="match status" value="1"/>
</dbReference>
<dbReference type="EMBL" id="JAHRIO010080006">
    <property type="protein sequence ID" value="MEQ2183769.1"/>
    <property type="molecule type" value="Genomic_DNA"/>
</dbReference>
<evidence type="ECO:0000313" key="5">
    <source>
        <dbReference type="Proteomes" id="UP001476798"/>
    </source>
</evidence>
<dbReference type="InterPro" id="IPR036175">
    <property type="entry name" value="Sec23/24_helical_dom_sf"/>
</dbReference>
<evidence type="ECO:0000256" key="1">
    <source>
        <dbReference type="ARBA" id="ARBA00029433"/>
    </source>
</evidence>
<dbReference type="InterPro" id="IPR050550">
    <property type="entry name" value="SEC23_SEC24_subfamily"/>
</dbReference>
<comment type="caution">
    <text evidence="4">The sequence shown here is derived from an EMBL/GenBank/DDBJ whole genome shotgun (WGS) entry which is preliminary data.</text>
</comment>
<dbReference type="Proteomes" id="UP001476798">
    <property type="component" value="Unassembled WGS sequence"/>
</dbReference>
<dbReference type="InterPro" id="IPR006900">
    <property type="entry name" value="Sec23/24_helical_dom"/>
</dbReference>
<dbReference type="PANTHER" id="PTHR13803:SF5">
    <property type="entry name" value="PROTEIN TRANSPORT PROTEIN SEC24C"/>
    <property type="match status" value="1"/>
</dbReference>
<evidence type="ECO:0000259" key="3">
    <source>
        <dbReference type="Pfam" id="PF04815"/>
    </source>
</evidence>
<dbReference type="Pfam" id="PF04815">
    <property type="entry name" value="Sec23_helical"/>
    <property type="match status" value="1"/>
</dbReference>
<keyword evidence="5" id="KW-1185">Reference proteome</keyword>
<sequence length="179" mass="20207">MKLLPVYLNCVMKSDVLLPGADVSLDDRAYLRQLIGCMDVADTHVFFYPRLLPVVRQQTQSHKDLVTACCTMKLESGSLPVALRDSEERLSKGGIYLMETGLHLFLWVGASVQQELLLNIFGTPSFSQIDPNMLMVVKQEDRTELIFKHFLVEDKSASGGASYVDFLCHMHKEIRQLLS</sequence>
<dbReference type="Gene3D" id="3.40.20.10">
    <property type="entry name" value="Severin"/>
    <property type="match status" value="1"/>
</dbReference>
<gene>
    <name evidence="4" type="ORF">GOODEAATRI_001390</name>
</gene>
<dbReference type="InterPro" id="IPR007123">
    <property type="entry name" value="Gelsolin-like_dom"/>
</dbReference>
<dbReference type="Pfam" id="PF00626">
    <property type="entry name" value="Gelsolin"/>
    <property type="match status" value="1"/>
</dbReference>